<keyword evidence="1" id="KW-0472">Membrane</keyword>
<keyword evidence="1" id="KW-1133">Transmembrane helix</keyword>
<evidence type="ECO:0000313" key="2">
    <source>
        <dbReference type="EMBL" id="MQL89031.1"/>
    </source>
</evidence>
<proteinExistence type="predicted"/>
<dbReference type="AlphaFoldDB" id="A0A843UZ97"/>
<name>A0A843UZ97_COLES</name>
<feature type="transmembrane region" description="Helical" evidence="1">
    <location>
        <begin position="140"/>
        <end position="166"/>
    </location>
</feature>
<organism evidence="2 3">
    <name type="scientific">Colocasia esculenta</name>
    <name type="common">Wild taro</name>
    <name type="synonym">Arum esculentum</name>
    <dbReference type="NCBI Taxonomy" id="4460"/>
    <lineage>
        <taxon>Eukaryota</taxon>
        <taxon>Viridiplantae</taxon>
        <taxon>Streptophyta</taxon>
        <taxon>Embryophyta</taxon>
        <taxon>Tracheophyta</taxon>
        <taxon>Spermatophyta</taxon>
        <taxon>Magnoliopsida</taxon>
        <taxon>Liliopsida</taxon>
        <taxon>Araceae</taxon>
        <taxon>Aroideae</taxon>
        <taxon>Colocasieae</taxon>
        <taxon>Colocasia</taxon>
    </lineage>
</organism>
<reference evidence="2" key="1">
    <citation type="submission" date="2017-07" db="EMBL/GenBank/DDBJ databases">
        <title>Taro Niue Genome Assembly and Annotation.</title>
        <authorList>
            <person name="Atibalentja N."/>
            <person name="Keating K."/>
            <person name="Fields C.J."/>
        </authorList>
    </citation>
    <scope>NUCLEOTIDE SEQUENCE</scope>
    <source>
        <strain evidence="2">Niue_2</strain>
        <tissue evidence="2">Leaf</tissue>
    </source>
</reference>
<keyword evidence="1" id="KW-0812">Transmembrane</keyword>
<feature type="transmembrane region" description="Helical" evidence="1">
    <location>
        <begin position="115"/>
        <end position="133"/>
    </location>
</feature>
<comment type="caution">
    <text evidence="2">The sequence shown here is derived from an EMBL/GenBank/DDBJ whole genome shotgun (WGS) entry which is preliminary data.</text>
</comment>
<accession>A0A843UZ97</accession>
<dbReference type="EMBL" id="NMUH01001111">
    <property type="protein sequence ID" value="MQL89031.1"/>
    <property type="molecule type" value="Genomic_DNA"/>
</dbReference>
<keyword evidence="3" id="KW-1185">Reference proteome</keyword>
<evidence type="ECO:0000256" key="1">
    <source>
        <dbReference type="SAM" id="Phobius"/>
    </source>
</evidence>
<sequence length="230" mass="24776">MSGCDMALEDLSRLEVVFVSWDPHPREPVEGGIRATSVLELAAHVWDAEGFGVLSWRRPDSPLSHCLSMRWFRSHVVVSGMRPQLGQAAVLPLSRPWAGAEAGARLVSRACELRVPLLAASGGGMVAVVVTTFSSRRFQVFLVARACTVVIARLCLVSAGVVGLALGRPMLLVVPASVFSRFRGPVLGCQPVMAPACVASRPGGVQGPGWFCLWALDLVELLLLWPVRDW</sequence>
<gene>
    <name evidence="2" type="ORF">Taro_021597</name>
</gene>
<evidence type="ECO:0000313" key="3">
    <source>
        <dbReference type="Proteomes" id="UP000652761"/>
    </source>
</evidence>
<dbReference type="Proteomes" id="UP000652761">
    <property type="component" value="Unassembled WGS sequence"/>
</dbReference>
<protein>
    <submittedName>
        <fullName evidence="2">Uncharacterized protein</fullName>
    </submittedName>
</protein>